<feature type="chain" id="PRO_5042140016" description="Leucine-rich repeat-containing N-terminal plant-type domain-containing protein" evidence="4">
    <location>
        <begin position="20"/>
        <end position="215"/>
    </location>
</feature>
<protein>
    <recommendedName>
        <fullName evidence="5">Leucine-rich repeat-containing N-terminal plant-type domain-containing protein</fullName>
    </recommendedName>
</protein>
<dbReference type="InterPro" id="IPR013210">
    <property type="entry name" value="LRR_N_plant-typ"/>
</dbReference>
<dbReference type="PANTHER" id="PTHR48059:SF4">
    <property type="entry name" value="POLYGALACTURONASE INHIBITOR 1-RELATED"/>
    <property type="match status" value="1"/>
</dbReference>
<keyword evidence="4" id="KW-0732">Signal</keyword>
<feature type="domain" description="Leucine-rich repeat-containing N-terminal plant-type" evidence="5">
    <location>
        <begin position="30"/>
        <end position="68"/>
    </location>
</feature>
<keyword evidence="7" id="KW-1185">Reference proteome</keyword>
<gene>
    <name evidence="6" type="ORF">Nepgr_031209</name>
</gene>
<dbReference type="Proteomes" id="UP001279734">
    <property type="component" value="Unassembled WGS sequence"/>
</dbReference>
<comment type="caution">
    <text evidence="6">The sequence shown here is derived from an EMBL/GenBank/DDBJ whole genome shotgun (WGS) entry which is preliminary data.</text>
</comment>
<dbReference type="PANTHER" id="PTHR48059">
    <property type="entry name" value="POLYGALACTURONASE INHIBITOR 1"/>
    <property type="match status" value="1"/>
</dbReference>
<evidence type="ECO:0000313" key="7">
    <source>
        <dbReference type="Proteomes" id="UP001279734"/>
    </source>
</evidence>
<proteinExistence type="predicted"/>
<feature type="signal peptide" evidence="4">
    <location>
        <begin position="1"/>
        <end position="19"/>
    </location>
</feature>
<dbReference type="InterPro" id="IPR032675">
    <property type="entry name" value="LRR_dom_sf"/>
</dbReference>
<dbReference type="EMBL" id="BSYO01000036">
    <property type="protein sequence ID" value="GMH29366.1"/>
    <property type="molecule type" value="Genomic_DNA"/>
</dbReference>
<evidence type="ECO:0000256" key="2">
    <source>
        <dbReference type="ARBA" id="ARBA00022614"/>
    </source>
</evidence>
<reference evidence="6" key="1">
    <citation type="submission" date="2023-05" db="EMBL/GenBank/DDBJ databases">
        <title>Nepenthes gracilis genome sequencing.</title>
        <authorList>
            <person name="Fukushima K."/>
        </authorList>
    </citation>
    <scope>NUCLEOTIDE SEQUENCE</scope>
    <source>
        <strain evidence="6">SING2019-196</strain>
    </source>
</reference>
<accession>A0AAD3THP4</accession>
<dbReference type="Gene3D" id="3.80.10.10">
    <property type="entry name" value="Ribonuclease Inhibitor"/>
    <property type="match status" value="2"/>
</dbReference>
<evidence type="ECO:0000313" key="6">
    <source>
        <dbReference type="EMBL" id="GMH29366.1"/>
    </source>
</evidence>
<evidence type="ECO:0000256" key="1">
    <source>
        <dbReference type="ARBA" id="ARBA00004196"/>
    </source>
</evidence>
<keyword evidence="3" id="KW-0677">Repeat</keyword>
<organism evidence="6 7">
    <name type="scientific">Nepenthes gracilis</name>
    <name type="common">Slender pitcher plant</name>
    <dbReference type="NCBI Taxonomy" id="150966"/>
    <lineage>
        <taxon>Eukaryota</taxon>
        <taxon>Viridiplantae</taxon>
        <taxon>Streptophyta</taxon>
        <taxon>Embryophyta</taxon>
        <taxon>Tracheophyta</taxon>
        <taxon>Spermatophyta</taxon>
        <taxon>Magnoliopsida</taxon>
        <taxon>eudicotyledons</taxon>
        <taxon>Gunneridae</taxon>
        <taxon>Pentapetalae</taxon>
        <taxon>Caryophyllales</taxon>
        <taxon>Nepenthaceae</taxon>
        <taxon>Nepenthes</taxon>
    </lineage>
</organism>
<sequence>METPTISLLFFSLLFFATTLPPPAVSVCNSHDKAVLLKIKEEFSNPYVLASWKSSINYCKEWYAVKCNTTTHRITVISLQYDDNLSDQIPTAAVDGYFYRISNTTVALLAPESWLSRSFSQQAYQIYSSELRDIDLNHNRIYGKLPEGLTELPNLLLLNVSYSRLCGQIPVGGSLQSFDQYNYLHNKCLCGNPLPACKQLNIPCELITASRGKVQ</sequence>
<evidence type="ECO:0000256" key="3">
    <source>
        <dbReference type="ARBA" id="ARBA00022737"/>
    </source>
</evidence>
<dbReference type="InterPro" id="IPR051848">
    <property type="entry name" value="PGIP"/>
</dbReference>
<dbReference type="Pfam" id="PF08263">
    <property type="entry name" value="LRRNT_2"/>
    <property type="match status" value="1"/>
</dbReference>
<name>A0AAD3THP4_NEPGR</name>
<keyword evidence="2" id="KW-0433">Leucine-rich repeat</keyword>
<evidence type="ECO:0000256" key="4">
    <source>
        <dbReference type="SAM" id="SignalP"/>
    </source>
</evidence>
<dbReference type="SUPFAM" id="SSF52058">
    <property type="entry name" value="L domain-like"/>
    <property type="match status" value="1"/>
</dbReference>
<evidence type="ECO:0000259" key="5">
    <source>
        <dbReference type="Pfam" id="PF08263"/>
    </source>
</evidence>
<dbReference type="AlphaFoldDB" id="A0AAD3THP4"/>
<comment type="subcellular location">
    <subcellularLocation>
        <location evidence="1">Cell envelope</location>
    </subcellularLocation>
</comment>